<evidence type="ECO:0000313" key="3">
    <source>
        <dbReference type="EMBL" id="AGR47485.2"/>
    </source>
</evidence>
<dbReference type="Gene3D" id="1.10.260.40">
    <property type="entry name" value="lambda repressor-like DNA-binding domains"/>
    <property type="match status" value="1"/>
</dbReference>
<dbReference type="SUPFAM" id="SSF47413">
    <property type="entry name" value="lambda repressor-like DNA-binding domains"/>
    <property type="match status" value="1"/>
</dbReference>
<dbReference type="EMBL" id="KC595517">
    <property type="protein sequence ID" value="AGR47485.2"/>
    <property type="molecule type" value="Genomic_DNA"/>
</dbReference>
<dbReference type="RefSeq" id="YP_009220106.1">
    <property type="nucleotide sequence ID" value="NC_029029.1"/>
</dbReference>
<keyword evidence="4" id="KW-1185">Reference proteome</keyword>
<evidence type="ECO:0000313" key="4">
    <source>
        <dbReference type="Proteomes" id="UP000015096"/>
    </source>
</evidence>
<gene>
    <name evidence="3" type="ORF">ABOUO_49</name>
</gene>
<dbReference type="InterPro" id="IPR001387">
    <property type="entry name" value="Cro/C1-type_HTH"/>
</dbReference>
<accession>S5MNZ4</accession>
<protein>
    <submittedName>
        <fullName evidence="3">Transcriptional regulator</fullName>
    </submittedName>
</protein>
<name>S5MNZ4_9CAUD</name>
<dbReference type="GeneID" id="26646113"/>
<dbReference type="SMART" id="SM00530">
    <property type="entry name" value="HTH_XRE"/>
    <property type="match status" value="1"/>
</dbReference>
<proteinExistence type="predicted"/>
<reference evidence="3 4" key="1">
    <citation type="journal article" date="2013" name="Genome Announc.">
        <title>Complete Genome Sequences of Five Paenibacillus larvae Bacteriophages.</title>
        <authorList>
            <person name="Sheflo M.A."/>
            <person name="Gardner A.V."/>
            <person name="Merrill B.D."/>
            <person name="Fisher J.N."/>
            <person name="Lunt B.L."/>
            <person name="Breakwell D.P."/>
            <person name="Grose J.H."/>
            <person name="Burnett S.H."/>
        </authorList>
    </citation>
    <scope>NUCLEOTIDE SEQUENCE [LARGE SCALE GENOMIC DNA]</scope>
</reference>
<dbReference type="Pfam" id="PF01381">
    <property type="entry name" value="HTH_3"/>
    <property type="match status" value="1"/>
</dbReference>
<dbReference type="Proteomes" id="UP000015096">
    <property type="component" value="Segment"/>
</dbReference>
<dbReference type="KEGG" id="vg:26646113"/>
<dbReference type="OrthoDB" id="22571at10239"/>
<dbReference type="InterPro" id="IPR010982">
    <property type="entry name" value="Lambda_DNA-bd_dom_sf"/>
</dbReference>
<dbReference type="PANTHER" id="PTHR46558:SF13">
    <property type="entry name" value="HTH-TYPE TRANSCRIPTIONAL REGULATOR IMMR"/>
    <property type="match status" value="1"/>
</dbReference>
<dbReference type="PROSITE" id="PS50943">
    <property type="entry name" value="HTH_CROC1"/>
    <property type="match status" value="1"/>
</dbReference>
<evidence type="ECO:0000259" key="2">
    <source>
        <dbReference type="PROSITE" id="PS50943"/>
    </source>
</evidence>
<dbReference type="PANTHER" id="PTHR46558">
    <property type="entry name" value="TRACRIPTIONAL REGULATORY PROTEIN-RELATED-RELATED"/>
    <property type="match status" value="1"/>
</dbReference>
<sequence length="121" mass="13988">MSSLGKRLKQARENKNITQMYIAKTLGISNGTLSGYERNYRDPDTEVLSKLASIYEVSVDWLTGMIDDPSPKDFNPYAKEIERFKVILDSLPRDKHEYLLEQISIFAAGIRVMEKERKDEK</sequence>
<dbReference type="GO" id="GO:0003677">
    <property type="term" value="F:DNA binding"/>
    <property type="evidence" value="ECO:0007669"/>
    <property type="project" value="UniProtKB-KW"/>
</dbReference>
<keyword evidence="1" id="KW-0238">DNA-binding</keyword>
<evidence type="ECO:0000256" key="1">
    <source>
        <dbReference type="ARBA" id="ARBA00023125"/>
    </source>
</evidence>
<dbReference type="CDD" id="cd00093">
    <property type="entry name" value="HTH_XRE"/>
    <property type="match status" value="1"/>
</dbReference>
<feature type="domain" description="HTH cro/C1-type" evidence="2">
    <location>
        <begin position="8"/>
        <end position="62"/>
    </location>
</feature>
<organism evidence="3 4">
    <name type="scientific">Brevibacillus phage Abouo</name>
    <dbReference type="NCBI Taxonomy" id="1296661"/>
    <lineage>
        <taxon>Viruses</taxon>
        <taxon>Duplodnaviria</taxon>
        <taxon>Heunggongvirae</taxon>
        <taxon>Uroviricota</taxon>
        <taxon>Caudoviricetes</taxon>
        <taxon>Abouovirus</taxon>
        <taxon>Abouovirus abouo</taxon>
    </lineage>
</organism>